<dbReference type="InterPro" id="IPR001846">
    <property type="entry name" value="VWF_type-D"/>
</dbReference>
<accession>A0A8J5JPL2</accession>
<evidence type="ECO:0000313" key="3">
    <source>
        <dbReference type="EMBL" id="KAG7159926.1"/>
    </source>
</evidence>
<dbReference type="Proteomes" id="UP000747542">
    <property type="component" value="Unassembled WGS sequence"/>
</dbReference>
<feature type="region of interest" description="Disordered" evidence="1">
    <location>
        <begin position="503"/>
        <end position="582"/>
    </location>
</feature>
<dbReference type="EMBL" id="JAHLQT010031743">
    <property type="protein sequence ID" value="KAG7159926.1"/>
    <property type="molecule type" value="Genomic_DNA"/>
</dbReference>
<evidence type="ECO:0000313" key="4">
    <source>
        <dbReference type="Proteomes" id="UP000747542"/>
    </source>
</evidence>
<evidence type="ECO:0000256" key="1">
    <source>
        <dbReference type="SAM" id="MobiDB-lite"/>
    </source>
</evidence>
<protein>
    <recommendedName>
        <fullName evidence="2">VWFD domain-containing protein</fullName>
    </recommendedName>
</protein>
<evidence type="ECO:0000259" key="2">
    <source>
        <dbReference type="PROSITE" id="PS51233"/>
    </source>
</evidence>
<name>A0A8J5JPL2_HOMAM</name>
<organism evidence="3 4">
    <name type="scientific">Homarus americanus</name>
    <name type="common">American lobster</name>
    <dbReference type="NCBI Taxonomy" id="6706"/>
    <lineage>
        <taxon>Eukaryota</taxon>
        <taxon>Metazoa</taxon>
        <taxon>Ecdysozoa</taxon>
        <taxon>Arthropoda</taxon>
        <taxon>Crustacea</taxon>
        <taxon>Multicrustacea</taxon>
        <taxon>Malacostraca</taxon>
        <taxon>Eumalacostraca</taxon>
        <taxon>Eucarida</taxon>
        <taxon>Decapoda</taxon>
        <taxon>Pleocyemata</taxon>
        <taxon>Astacidea</taxon>
        <taxon>Nephropoidea</taxon>
        <taxon>Nephropidae</taxon>
        <taxon>Homarus</taxon>
    </lineage>
</organism>
<dbReference type="AlphaFoldDB" id="A0A8J5JPL2"/>
<reference evidence="3" key="1">
    <citation type="journal article" date="2021" name="Sci. Adv.">
        <title>The American lobster genome reveals insights on longevity, neural, and immune adaptations.</title>
        <authorList>
            <person name="Polinski J.M."/>
            <person name="Zimin A.V."/>
            <person name="Clark K.F."/>
            <person name="Kohn A.B."/>
            <person name="Sadowski N."/>
            <person name="Timp W."/>
            <person name="Ptitsyn A."/>
            <person name="Khanna P."/>
            <person name="Romanova D.Y."/>
            <person name="Williams P."/>
            <person name="Greenwood S.J."/>
            <person name="Moroz L.L."/>
            <person name="Walt D.R."/>
            <person name="Bodnar A.G."/>
        </authorList>
    </citation>
    <scope>NUCLEOTIDE SEQUENCE</scope>
    <source>
        <strain evidence="3">GMGI-L3</strain>
    </source>
</reference>
<sequence>MVQQGARDTPAIFATFTPCGSPFRKEVSCVASVTIKDIYYTVCGTVVDLPFTSPDNGLVILDLKHHLLVVTFHGFVVCYSKNRTLSSLSIAVPTQENYRGWWGMCGFHDGSKVNDFYSRFGEMETDTSIFVGSWRTQRRSNQCEIRQSEVCGSVNQQSEHTSTCDDLIQALCSCELHLMHACYQALLKNLEETCLDQGVSLLSHLNASAHPIEWRPSDVNLTTTADLTEKTIQFAEAISPAFQAYFGRAALRGQFIPATSRAIRNALQRLKPALLRLFLNSLSSFTDFLEKISPALVKFETVMTPVKMSFLEAFGPTFQALLQECQPLIHDYVRWMIPVCEKFFNQMITVIHVLGKRLGPILIDYFQKGLEGDRQIFEVIKEELIPIFEVIKRTDDSGRINFILKQLWNDLEDIKASEEENLILVTNQITTAIETTVHALQASGYTDTSLKCTLDPTGLLRLLCGGCRKGEPETRERAGDLEENRQYYLPFSLRPNVRLEQTDTPSTLRLTPRPNEQTVTQPTLRPNEQTVTQPTLRSNEQTVTQPILRSNEQTVTQPTLRSNEQTVTHTLRSNEQTVTHPP</sequence>
<comment type="caution">
    <text evidence="3">The sequence shown here is derived from an EMBL/GenBank/DDBJ whole genome shotgun (WGS) entry which is preliminary data.</text>
</comment>
<keyword evidence="4" id="KW-1185">Reference proteome</keyword>
<proteinExistence type="predicted"/>
<dbReference type="PROSITE" id="PS51233">
    <property type="entry name" value="VWFD"/>
    <property type="match status" value="1"/>
</dbReference>
<gene>
    <name evidence="3" type="ORF">Hamer_G017360</name>
</gene>
<feature type="domain" description="VWFD" evidence="2">
    <location>
        <begin position="1"/>
        <end position="144"/>
    </location>
</feature>
<feature type="non-terminal residue" evidence="3">
    <location>
        <position position="582"/>
    </location>
</feature>